<dbReference type="Gene3D" id="1.10.260.40">
    <property type="entry name" value="lambda repressor-like DNA-binding domains"/>
    <property type="match status" value="1"/>
</dbReference>
<dbReference type="CDD" id="cd00093">
    <property type="entry name" value="HTH_XRE"/>
    <property type="match status" value="1"/>
</dbReference>
<organism evidence="2 3">
    <name type="scientific">Nocardia aurea</name>
    <dbReference type="NCBI Taxonomy" id="2144174"/>
    <lineage>
        <taxon>Bacteria</taxon>
        <taxon>Bacillati</taxon>
        <taxon>Actinomycetota</taxon>
        <taxon>Actinomycetes</taxon>
        <taxon>Mycobacteriales</taxon>
        <taxon>Nocardiaceae</taxon>
        <taxon>Nocardia</taxon>
    </lineage>
</organism>
<proteinExistence type="predicted"/>
<dbReference type="InterPro" id="IPR001387">
    <property type="entry name" value="Cro/C1-type_HTH"/>
</dbReference>
<evidence type="ECO:0000313" key="2">
    <source>
        <dbReference type="EMBL" id="MEV0710403.1"/>
    </source>
</evidence>
<name>A0ABV3FYI5_9NOCA</name>
<dbReference type="InterPro" id="IPR010982">
    <property type="entry name" value="Lambda_DNA-bd_dom_sf"/>
</dbReference>
<evidence type="ECO:0000313" key="3">
    <source>
        <dbReference type="Proteomes" id="UP001551695"/>
    </source>
</evidence>
<keyword evidence="3" id="KW-1185">Reference proteome</keyword>
<dbReference type="RefSeq" id="WP_357786285.1">
    <property type="nucleotide sequence ID" value="NZ_JBFAKC010000010.1"/>
</dbReference>
<gene>
    <name evidence="2" type="ORF">AB0I48_22825</name>
</gene>
<dbReference type="Pfam" id="PF01381">
    <property type="entry name" value="HTH_3"/>
    <property type="match status" value="1"/>
</dbReference>
<reference evidence="2 3" key="1">
    <citation type="submission" date="2024-06" db="EMBL/GenBank/DDBJ databases">
        <title>The Natural Products Discovery Center: Release of the First 8490 Sequenced Strains for Exploring Actinobacteria Biosynthetic Diversity.</title>
        <authorList>
            <person name="Kalkreuter E."/>
            <person name="Kautsar S.A."/>
            <person name="Yang D."/>
            <person name="Bader C.D."/>
            <person name="Teijaro C.N."/>
            <person name="Fluegel L."/>
            <person name="Davis C.M."/>
            <person name="Simpson J.R."/>
            <person name="Lauterbach L."/>
            <person name="Steele A.D."/>
            <person name="Gui C."/>
            <person name="Meng S."/>
            <person name="Li G."/>
            <person name="Viehrig K."/>
            <person name="Ye F."/>
            <person name="Su P."/>
            <person name="Kiefer A.F."/>
            <person name="Nichols A."/>
            <person name="Cepeda A.J."/>
            <person name="Yan W."/>
            <person name="Fan B."/>
            <person name="Jiang Y."/>
            <person name="Adhikari A."/>
            <person name="Zheng C.-J."/>
            <person name="Schuster L."/>
            <person name="Cowan T.M."/>
            <person name="Smanski M.J."/>
            <person name="Chevrette M.G."/>
            <person name="De Carvalho L.P.S."/>
            <person name="Shen B."/>
        </authorList>
    </citation>
    <scope>NUCLEOTIDE SEQUENCE [LARGE SCALE GENOMIC DNA]</scope>
    <source>
        <strain evidence="2 3">NPDC050403</strain>
    </source>
</reference>
<dbReference type="EMBL" id="JBFAKC010000010">
    <property type="protein sequence ID" value="MEV0710403.1"/>
    <property type="molecule type" value="Genomic_DNA"/>
</dbReference>
<dbReference type="SMART" id="SM00530">
    <property type="entry name" value="HTH_XRE"/>
    <property type="match status" value="1"/>
</dbReference>
<comment type="caution">
    <text evidence="2">The sequence shown here is derived from an EMBL/GenBank/DDBJ whole genome shotgun (WGS) entry which is preliminary data.</text>
</comment>
<evidence type="ECO:0000259" key="1">
    <source>
        <dbReference type="PROSITE" id="PS50943"/>
    </source>
</evidence>
<dbReference type="PROSITE" id="PS50943">
    <property type="entry name" value="HTH_CROC1"/>
    <property type="match status" value="1"/>
</dbReference>
<dbReference type="Proteomes" id="UP001551695">
    <property type="component" value="Unassembled WGS sequence"/>
</dbReference>
<dbReference type="SUPFAM" id="SSF47413">
    <property type="entry name" value="lambda repressor-like DNA-binding domains"/>
    <property type="match status" value="1"/>
</dbReference>
<protein>
    <submittedName>
        <fullName evidence="2">Helix-turn-helix transcriptional regulator</fullName>
    </submittedName>
</protein>
<feature type="domain" description="HTH cro/C1-type" evidence="1">
    <location>
        <begin position="7"/>
        <end position="62"/>
    </location>
</feature>
<sequence>MTTGEVIRRIRKSLGMTQTELGAILGYTQPAISQLEHGGAAVHDVRVLRRVARALQVPLAILVVDSDEEADVKRRQFFKATALGAGAAAPFAGAPPSFGAGSAGTSASVKVGAGDVTAIKATIQQIRELDWVVGGDRLCQVAAGQVRAIEQLLDVGTYSDDVGRDLTSAAADMMTAAGWIYFDAGRSDESRQYYARAAQAGNASGDGFAVAQALLNASTLATTGAISYGASARPREGIRLAEAAQSTVLRQGGPKLRALAALREGVAQGAVGDKSAVAAATSRAHRAYESSRGHDPDWAYLPEVELNALTGIAYMAVGDHRTAHIHLQAAIDSQVGGPFQAHTTVRLAQNHLKAGEVAAGCALLSRNFEDIHDVASTRLHTIVSGIATDVRPHAKVPEVREFLGQVAEAV</sequence>
<accession>A0ABV3FYI5</accession>